<dbReference type="AlphaFoldDB" id="B9SA69"/>
<organism evidence="1 2">
    <name type="scientific">Ricinus communis</name>
    <name type="common">Castor bean</name>
    <dbReference type="NCBI Taxonomy" id="3988"/>
    <lineage>
        <taxon>Eukaryota</taxon>
        <taxon>Viridiplantae</taxon>
        <taxon>Streptophyta</taxon>
        <taxon>Embryophyta</taxon>
        <taxon>Tracheophyta</taxon>
        <taxon>Spermatophyta</taxon>
        <taxon>Magnoliopsida</taxon>
        <taxon>eudicotyledons</taxon>
        <taxon>Gunneridae</taxon>
        <taxon>Pentapetalae</taxon>
        <taxon>rosids</taxon>
        <taxon>fabids</taxon>
        <taxon>Malpighiales</taxon>
        <taxon>Euphorbiaceae</taxon>
        <taxon>Acalyphoideae</taxon>
        <taxon>Acalypheae</taxon>
        <taxon>Ricinus</taxon>
    </lineage>
</organism>
<keyword evidence="2" id="KW-1185">Reference proteome</keyword>
<accession>B9SA69</accession>
<gene>
    <name evidence="1" type="ORF">RCOM_0862560</name>
</gene>
<reference evidence="2" key="1">
    <citation type="journal article" date="2010" name="Nat. Biotechnol.">
        <title>Draft genome sequence of the oilseed species Ricinus communis.</title>
        <authorList>
            <person name="Chan A.P."/>
            <person name="Crabtree J."/>
            <person name="Zhao Q."/>
            <person name="Lorenzi H."/>
            <person name="Orvis J."/>
            <person name="Puiu D."/>
            <person name="Melake-Berhan A."/>
            <person name="Jones K.M."/>
            <person name="Redman J."/>
            <person name="Chen G."/>
            <person name="Cahoon E.B."/>
            <person name="Gedil M."/>
            <person name="Stanke M."/>
            <person name="Haas B.J."/>
            <person name="Wortman J.R."/>
            <person name="Fraser-Liggett C.M."/>
            <person name="Ravel J."/>
            <person name="Rabinowicz P.D."/>
        </authorList>
    </citation>
    <scope>NUCLEOTIDE SEQUENCE [LARGE SCALE GENOMIC DNA]</scope>
    <source>
        <strain evidence="2">cv. Hale</strain>
    </source>
</reference>
<name>B9SA69_RICCO</name>
<evidence type="ECO:0000313" key="1">
    <source>
        <dbReference type="EMBL" id="EEF39488.1"/>
    </source>
</evidence>
<dbReference type="InParanoid" id="B9SA69"/>
<dbReference type="EMBL" id="EQ973901">
    <property type="protein sequence ID" value="EEF39488.1"/>
    <property type="molecule type" value="Genomic_DNA"/>
</dbReference>
<dbReference type="Proteomes" id="UP000008311">
    <property type="component" value="Unassembled WGS sequence"/>
</dbReference>
<protein>
    <submittedName>
        <fullName evidence="1">Uncharacterized protein</fullName>
    </submittedName>
</protein>
<evidence type="ECO:0000313" key="2">
    <source>
        <dbReference type="Proteomes" id="UP000008311"/>
    </source>
</evidence>
<proteinExistence type="predicted"/>
<sequence>MEVIGIHGIDEVSILNAKLDALRRRMDEMHVIIVLIKAMSCKLCGGGHSYMECQLGGVAI</sequence>